<name>A0ABQ2DG92_9BACI</name>
<feature type="domain" description="ABM" evidence="1">
    <location>
        <begin position="29"/>
        <end position="83"/>
    </location>
</feature>
<proteinExistence type="predicted"/>
<protein>
    <recommendedName>
        <fullName evidence="1">ABM domain-containing protein</fullName>
    </recommendedName>
</protein>
<reference evidence="3" key="1">
    <citation type="journal article" date="2019" name="Int. J. Syst. Evol. Microbiol.">
        <title>The Global Catalogue of Microorganisms (GCM) 10K type strain sequencing project: providing services to taxonomists for standard genome sequencing and annotation.</title>
        <authorList>
            <consortium name="The Broad Institute Genomics Platform"/>
            <consortium name="The Broad Institute Genome Sequencing Center for Infectious Disease"/>
            <person name="Wu L."/>
            <person name="Ma J."/>
        </authorList>
    </citation>
    <scope>NUCLEOTIDE SEQUENCE [LARGE SCALE GENOMIC DNA]</scope>
    <source>
        <strain evidence="3">JCM 30071</strain>
    </source>
</reference>
<dbReference type="PANTHER" id="PTHR37811:SF2">
    <property type="entry name" value="ABM DOMAIN-CONTAINING PROTEIN"/>
    <property type="match status" value="1"/>
</dbReference>
<accession>A0ABQ2DG92</accession>
<dbReference type="InterPro" id="IPR007138">
    <property type="entry name" value="ABM_dom"/>
</dbReference>
<gene>
    <name evidence="2" type="primary">yqjZ</name>
    <name evidence="2" type="ORF">GCM10007111_16280</name>
</gene>
<evidence type="ECO:0000313" key="2">
    <source>
        <dbReference type="EMBL" id="GGJ54734.1"/>
    </source>
</evidence>
<dbReference type="InterPro" id="IPR011008">
    <property type="entry name" value="Dimeric_a/b-barrel"/>
</dbReference>
<comment type="caution">
    <text evidence="2">The sequence shown here is derived from an EMBL/GenBank/DDBJ whole genome shotgun (WGS) entry which is preliminary data.</text>
</comment>
<evidence type="ECO:0000259" key="1">
    <source>
        <dbReference type="Pfam" id="PF03992"/>
    </source>
</evidence>
<dbReference type="SUPFAM" id="SSF54909">
    <property type="entry name" value="Dimeric alpha+beta barrel"/>
    <property type="match status" value="1"/>
</dbReference>
<dbReference type="InterPro" id="IPR052936">
    <property type="entry name" value="Jasmonate_Hydroxylase-like"/>
</dbReference>
<dbReference type="Gene3D" id="3.30.70.100">
    <property type="match status" value="1"/>
</dbReference>
<evidence type="ECO:0000313" key="3">
    <source>
        <dbReference type="Proteomes" id="UP000634435"/>
    </source>
</evidence>
<dbReference type="EMBL" id="BMPN01000002">
    <property type="protein sequence ID" value="GGJ54734.1"/>
    <property type="molecule type" value="Genomic_DNA"/>
</dbReference>
<keyword evidence="3" id="KW-1185">Reference proteome</keyword>
<sequence length="108" mass="12337">MCAIAKTPEAPYYAAIFTSQRTDIDKGYDQTAKKMIEIAEKQTGFLGVESSRDTNVGITVSYWDSLEAINQWKNHAVHQSVQKKGKEEWYQAFAVRICKVERANNFEL</sequence>
<dbReference type="RefSeq" id="WP_188942673.1">
    <property type="nucleotide sequence ID" value="NZ_BMPN01000002.1"/>
</dbReference>
<organism evidence="2 3">
    <name type="scientific">Virgibacillus kapii</name>
    <dbReference type="NCBI Taxonomy" id="1638645"/>
    <lineage>
        <taxon>Bacteria</taxon>
        <taxon>Bacillati</taxon>
        <taxon>Bacillota</taxon>
        <taxon>Bacilli</taxon>
        <taxon>Bacillales</taxon>
        <taxon>Bacillaceae</taxon>
        <taxon>Virgibacillus</taxon>
    </lineage>
</organism>
<dbReference type="PANTHER" id="PTHR37811">
    <property type="entry name" value="BLL5343 PROTEIN"/>
    <property type="match status" value="1"/>
</dbReference>
<dbReference type="Pfam" id="PF03992">
    <property type="entry name" value="ABM"/>
    <property type="match status" value="1"/>
</dbReference>
<dbReference type="Proteomes" id="UP000634435">
    <property type="component" value="Unassembled WGS sequence"/>
</dbReference>